<keyword evidence="3" id="KW-1185">Reference proteome</keyword>
<sequence>MGNENPPFQQPGHPFHAPTPAPGEAAPPSYNAAGQQPLSAPQQPGAVYQQYPPSHPVQQGPYQSPSQQFQAGGGFISPQQTGYAVAPGAFPIQNQHYPQHPQQQQPVYMMPSGQPGGQPVYVMAGAPHAAQQPVYVVQDSKAGAPQAMHTTTIIQAKGSSGAGTAAAAGAAGAAVLKWNKLREMVKNEEDGEEGEGREGTQDEDKLSDWKEKPEI</sequence>
<feature type="compositionally biased region" description="Polar residues" evidence="1">
    <location>
        <begin position="56"/>
        <end position="70"/>
    </location>
</feature>
<dbReference type="AlphaFoldDB" id="A0AAE0K0U5"/>
<comment type="caution">
    <text evidence="2">The sequence shown here is derived from an EMBL/GenBank/DDBJ whole genome shotgun (WGS) entry which is preliminary data.</text>
</comment>
<evidence type="ECO:0000313" key="2">
    <source>
        <dbReference type="EMBL" id="KAK3367941.1"/>
    </source>
</evidence>
<dbReference type="Proteomes" id="UP001285441">
    <property type="component" value="Unassembled WGS sequence"/>
</dbReference>
<gene>
    <name evidence="2" type="ORF">B0H63DRAFT_455997</name>
</gene>
<reference evidence="2" key="2">
    <citation type="submission" date="2023-06" db="EMBL/GenBank/DDBJ databases">
        <authorList>
            <consortium name="Lawrence Berkeley National Laboratory"/>
            <person name="Haridas S."/>
            <person name="Hensen N."/>
            <person name="Bonometti L."/>
            <person name="Westerberg I."/>
            <person name="Brannstrom I.O."/>
            <person name="Guillou S."/>
            <person name="Cros-Aarteil S."/>
            <person name="Calhoun S."/>
            <person name="Kuo A."/>
            <person name="Mondo S."/>
            <person name="Pangilinan J."/>
            <person name="Riley R."/>
            <person name="LaButti K."/>
            <person name="Andreopoulos B."/>
            <person name="Lipzen A."/>
            <person name="Chen C."/>
            <person name="Yanf M."/>
            <person name="Daum C."/>
            <person name="Ng V."/>
            <person name="Clum A."/>
            <person name="Steindorff A."/>
            <person name="Ohm R."/>
            <person name="Martin F."/>
            <person name="Silar P."/>
            <person name="Natvig D."/>
            <person name="Lalanne C."/>
            <person name="Gautier V."/>
            <person name="Ament-velasquez S.L."/>
            <person name="Kruys A."/>
            <person name="Hutchinson M.I."/>
            <person name="Powell A.J."/>
            <person name="Barry K."/>
            <person name="Miller A.N."/>
            <person name="Grigoriev I.V."/>
            <person name="Debuchy R."/>
            <person name="Gladieux P."/>
            <person name="Thoren M.H."/>
            <person name="Johannesson H."/>
        </authorList>
    </citation>
    <scope>NUCLEOTIDE SEQUENCE</scope>
    <source>
        <strain evidence="2">CBS 232.78</strain>
    </source>
</reference>
<evidence type="ECO:0000313" key="3">
    <source>
        <dbReference type="Proteomes" id="UP001285441"/>
    </source>
</evidence>
<organism evidence="2 3">
    <name type="scientific">Podospora didyma</name>
    <dbReference type="NCBI Taxonomy" id="330526"/>
    <lineage>
        <taxon>Eukaryota</taxon>
        <taxon>Fungi</taxon>
        <taxon>Dikarya</taxon>
        <taxon>Ascomycota</taxon>
        <taxon>Pezizomycotina</taxon>
        <taxon>Sordariomycetes</taxon>
        <taxon>Sordariomycetidae</taxon>
        <taxon>Sordariales</taxon>
        <taxon>Podosporaceae</taxon>
        <taxon>Podospora</taxon>
    </lineage>
</organism>
<protein>
    <submittedName>
        <fullName evidence="2">Uncharacterized protein</fullName>
    </submittedName>
</protein>
<evidence type="ECO:0000256" key="1">
    <source>
        <dbReference type="SAM" id="MobiDB-lite"/>
    </source>
</evidence>
<name>A0AAE0K0U5_9PEZI</name>
<proteinExistence type="predicted"/>
<feature type="region of interest" description="Disordered" evidence="1">
    <location>
        <begin position="185"/>
        <end position="215"/>
    </location>
</feature>
<accession>A0AAE0K0U5</accession>
<dbReference type="EMBL" id="JAULSW010000011">
    <property type="protein sequence ID" value="KAK3367941.1"/>
    <property type="molecule type" value="Genomic_DNA"/>
</dbReference>
<feature type="region of interest" description="Disordered" evidence="1">
    <location>
        <begin position="1"/>
        <end position="80"/>
    </location>
</feature>
<reference evidence="2" key="1">
    <citation type="journal article" date="2023" name="Mol. Phylogenet. Evol.">
        <title>Genome-scale phylogeny and comparative genomics of the fungal order Sordariales.</title>
        <authorList>
            <person name="Hensen N."/>
            <person name="Bonometti L."/>
            <person name="Westerberg I."/>
            <person name="Brannstrom I.O."/>
            <person name="Guillou S."/>
            <person name="Cros-Aarteil S."/>
            <person name="Calhoun S."/>
            <person name="Haridas S."/>
            <person name="Kuo A."/>
            <person name="Mondo S."/>
            <person name="Pangilinan J."/>
            <person name="Riley R."/>
            <person name="LaButti K."/>
            <person name="Andreopoulos B."/>
            <person name="Lipzen A."/>
            <person name="Chen C."/>
            <person name="Yan M."/>
            <person name="Daum C."/>
            <person name="Ng V."/>
            <person name="Clum A."/>
            <person name="Steindorff A."/>
            <person name="Ohm R.A."/>
            <person name="Martin F."/>
            <person name="Silar P."/>
            <person name="Natvig D.O."/>
            <person name="Lalanne C."/>
            <person name="Gautier V."/>
            <person name="Ament-Velasquez S.L."/>
            <person name="Kruys A."/>
            <person name="Hutchinson M.I."/>
            <person name="Powell A.J."/>
            <person name="Barry K."/>
            <person name="Miller A.N."/>
            <person name="Grigoriev I.V."/>
            <person name="Debuchy R."/>
            <person name="Gladieux P."/>
            <person name="Hiltunen Thoren M."/>
            <person name="Johannesson H."/>
        </authorList>
    </citation>
    <scope>NUCLEOTIDE SEQUENCE</scope>
    <source>
        <strain evidence="2">CBS 232.78</strain>
    </source>
</reference>
<feature type="compositionally biased region" description="Polar residues" evidence="1">
    <location>
        <begin position="32"/>
        <end position="42"/>
    </location>
</feature>